<dbReference type="Gene3D" id="3.40.1410.10">
    <property type="entry name" value="Chorismate lyase-like"/>
    <property type="match status" value="1"/>
</dbReference>
<protein>
    <submittedName>
        <fullName evidence="5">GntR family transcriptional regulator</fullName>
    </submittedName>
</protein>
<dbReference type="InterPro" id="IPR011663">
    <property type="entry name" value="UTRA"/>
</dbReference>
<dbReference type="CDD" id="cd07377">
    <property type="entry name" value="WHTH_GntR"/>
    <property type="match status" value="1"/>
</dbReference>
<proteinExistence type="predicted"/>
<keyword evidence="3" id="KW-0804">Transcription</keyword>
<dbReference type="RefSeq" id="WP_125551382.1">
    <property type="nucleotide sequence ID" value="NZ_JBHSSL010000020.1"/>
</dbReference>
<dbReference type="PRINTS" id="PR00035">
    <property type="entry name" value="HTHGNTR"/>
</dbReference>
<dbReference type="Pfam" id="PF00392">
    <property type="entry name" value="GntR"/>
    <property type="match status" value="1"/>
</dbReference>
<dbReference type="PANTHER" id="PTHR44846:SF1">
    <property type="entry name" value="MANNOSYL-D-GLYCERATE TRANSPORT_METABOLISM SYSTEM REPRESSOR MNGR-RELATED"/>
    <property type="match status" value="1"/>
</dbReference>
<evidence type="ECO:0000259" key="4">
    <source>
        <dbReference type="PROSITE" id="PS50949"/>
    </source>
</evidence>
<dbReference type="SMART" id="SM00866">
    <property type="entry name" value="UTRA"/>
    <property type="match status" value="1"/>
</dbReference>
<dbReference type="PANTHER" id="PTHR44846">
    <property type="entry name" value="MANNOSYL-D-GLYCERATE TRANSPORT/METABOLISM SYSTEM REPRESSOR MNGR-RELATED"/>
    <property type="match status" value="1"/>
</dbReference>
<dbReference type="InterPro" id="IPR036390">
    <property type="entry name" value="WH_DNA-bd_sf"/>
</dbReference>
<keyword evidence="1" id="KW-0805">Transcription regulation</keyword>
<evidence type="ECO:0000256" key="2">
    <source>
        <dbReference type="ARBA" id="ARBA00023125"/>
    </source>
</evidence>
<gene>
    <name evidence="5" type="ORF">ACFQGP_03160</name>
</gene>
<accession>A0ABW1RAP5</accession>
<evidence type="ECO:0000313" key="6">
    <source>
        <dbReference type="Proteomes" id="UP001596289"/>
    </source>
</evidence>
<organism evidence="5 6">
    <name type="scientific">Loigolactobacillus jiayinensis</name>
    <dbReference type="NCBI Taxonomy" id="2486016"/>
    <lineage>
        <taxon>Bacteria</taxon>
        <taxon>Bacillati</taxon>
        <taxon>Bacillota</taxon>
        <taxon>Bacilli</taxon>
        <taxon>Lactobacillales</taxon>
        <taxon>Lactobacillaceae</taxon>
        <taxon>Loigolactobacillus</taxon>
    </lineage>
</organism>
<feature type="domain" description="HTH gntR-type" evidence="4">
    <location>
        <begin position="6"/>
        <end position="74"/>
    </location>
</feature>
<dbReference type="SUPFAM" id="SSF64288">
    <property type="entry name" value="Chorismate lyase-like"/>
    <property type="match status" value="1"/>
</dbReference>
<name>A0ABW1RAP5_9LACO</name>
<dbReference type="Pfam" id="PF07702">
    <property type="entry name" value="UTRA"/>
    <property type="match status" value="1"/>
</dbReference>
<sequence length="242" mass="27856">MVEKKQPLHQQIAIDLRRKIQNGTYPEKQLIPKEVDLAQQYQVSRPTIRQAVQTLVDQGFLEKRKHRGTLVKRAKIEQAFTHVISSYNQEIDQTGMQPQTKVLVFKTEPASAEVRQQLALPVAAKVYKLVRLRYADHTPLVLVTTYLPQTLLPQLAPLDFSQVSLYASLARLHHTVVHVRRKLEVLVADETSADLLDTKVGAPLFYFHTQGYTRDEQPIEYSIAKYRGDLNYFRLDIDQKTP</sequence>
<keyword evidence="6" id="KW-1185">Reference proteome</keyword>
<dbReference type="Gene3D" id="1.10.10.10">
    <property type="entry name" value="Winged helix-like DNA-binding domain superfamily/Winged helix DNA-binding domain"/>
    <property type="match status" value="1"/>
</dbReference>
<dbReference type="InterPro" id="IPR000524">
    <property type="entry name" value="Tscrpt_reg_HTH_GntR"/>
</dbReference>
<dbReference type="EMBL" id="JBHSSL010000020">
    <property type="protein sequence ID" value="MFC6169576.1"/>
    <property type="molecule type" value="Genomic_DNA"/>
</dbReference>
<dbReference type="InterPro" id="IPR036388">
    <property type="entry name" value="WH-like_DNA-bd_sf"/>
</dbReference>
<dbReference type="SUPFAM" id="SSF46785">
    <property type="entry name" value="Winged helix' DNA-binding domain"/>
    <property type="match status" value="1"/>
</dbReference>
<dbReference type="SMART" id="SM00345">
    <property type="entry name" value="HTH_GNTR"/>
    <property type="match status" value="1"/>
</dbReference>
<evidence type="ECO:0000256" key="1">
    <source>
        <dbReference type="ARBA" id="ARBA00023015"/>
    </source>
</evidence>
<evidence type="ECO:0000313" key="5">
    <source>
        <dbReference type="EMBL" id="MFC6169576.1"/>
    </source>
</evidence>
<dbReference type="InterPro" id="IPR050679">
    <property type="entry name" value="Bact_HTH_transcr_reg"/>
</dbReference>
<evidence type="ECO:0000256" key="3">
    <source>
        <dbReference type="ARBA" id="ARBA00023163"/>
    </source>
</evidence>
<reference evidence="6" key="1">
    <citation type="journal article" date="2019" name="Int. J. Syst. Evol. Microbiol.">
        <title>The Global Catalogue of Microorganisms (GCM) 10K type strain sequencing project: providing services to taxonomists for standard genome sequencing and annotation.</title>
        <authorList>
            <consortium name="The Broad Institute Genomics Platform"/>
            <consortium name="The Broad Institute Genome Sequencing Center for Infectious Disease"/>
            <person name="Wu L."/>
            <person name="Ma J."/>
        </authorList>
    </citation>
    <scope>NUCLEOTIDE SEQUENCE [LARGE SCALE GENOMIC DNA]</scope>
    <source>
        <strain evidence="6">CCM 8904</strain>
    </source>
</reference>
<keyword evidence="2" id="KW-0238">DNA-binding</keyword>
<dbReference type="Proteomes" id="UP001596289">
    <property type="component" value="Unassembled WGS sequence"/>
</dbReference>
<dbReference type="PROSITE" id="PS50949">
    <property type="entry name" value="HTH_GNTR"/>
    <property type="match status" value="1"/>
</dbReference>
<comment type="caution">
    <text evidence="5">The sequence shown here is derived from an EMBL/GenBank/DDBJ whole genome shotgun (WGS) entry which is preliminary data.</text>
</comment>
<dbReference type="InterPro" id="IPR028978">
    <property type="entry name" value="Chorismate_lyase_/UTRA_dom_sf"/>
</dbReference>